<dbReference type="RefSeq" id="WP_147647570.1">
    <property type="nucleotide sequence ID" value="NZ_CP042806.1"/>
</dbReference>
<dbReference type="PANTHER" id="PTHR32309">
    <property type="entry name" value="TYROSINE-PROTEIN KINASE"/>
    <property type="match status" value="1"/>
</dbReference>
<accession>A0A5B9ECF0</accession>
<dbReference type="PANTHER" id="PTHR32309:SF13">
    <property type="entry name" value="FERRIC ENTEROBACTIN TRANSPORT PROTEIN FEPE"/>
    <property type="match status" value="1"/>
</dbReference>
<feature type="coiled-coil region" evidence="1">
    <location>
        <begin position="267"/>
        <end position="294"/>
    </location>
</feature>
<evidence type="ECO:0000256" key="2">
    <source>
        <dbReference type="SAM" id="Phobius"/>
    </source>
</evidence>
<gene>
    <name evidence="3" type="ORF">FTW19_10425</name>
</gene>
<evidence type="ECO:0000313" key="4">
    <source>
        <dbReference type="Proteomes" id="UP000321820"/>
    </source>
</evidence>
<keyword evidence="2" id="KW-0472">Membrane</keyword>
<keyword evidence="1" id="KW-0175">Coiled coil</keyword>
<name>A0A5B9ECF0_9BACT</name>
<dbReference type="InterPro" id="IPR050445">
    <property type="entry name" value="Bact_polysacc_biosynth/exp"/>
</dbReference>
<organism evidence="3 4">
    <name type="scientific">Terriglobus albidus</name>
    <dbReference type="NCBI Taxonomy" id="1592106"/>
    <lineage>
        <taxon>Bacteria</taxon>
        <taxon>Pseudomonadati</taxon>
        <taxon>Acidobacteriota</taxon>
        <taxon>Terriglobia</taxon>
        <taxon>Terriglobales</taxon>
        <taxon>Acidobacteriaceae</taxon>
        <taxon>Terriglobus</taxon>
    </lineage>
</organism>
<dbReference type="EMBL" id="CP042806">
    <property type="protein sequence ID" value="QEE28380.1"/>
    <property type="molecule type" value="Genomic_DNA"/>
</dbReference>
<dbReference type="Proteomes" id="UP000321820">
    <property type="component" value="Chromosome"/>
</dbReference>
<keyword evidence="2" id="KW-1133">Transmembrane helix</keyword>
<dbReference type="Gene3D" id="3.40.50.300">
    <property type="entry name" value="P-loop containing nucleotide triphosphate hydrolases"/>
    <property type="match status" value="1"/>
</dbReference>
<protein>
    <recommendedName>
        <fullName evidence="5">Polysaccharide chain length determinant N-terminal domain-containing protein</fullName>
    </recommendedName>
</protein>
<dbReference type="GO" id="GO:0005886">
    <property type="term" value="C:plasma membrane"/>
    <property type="evidence" value="ECO:0007669"/>
    <property type="project" value="TreeGrafter"/>
</dbReference>
<dbReference type="OrthoDB" id="121966at2"/>
<evidence type="ECO:0000313" key="3">
    <source>
        <dbReference type="EMBL" id="QEE28380.1"/>
    </source>
</evidence>
<feature type="coiled-coil region" evidence="1">
    <location>
        <begin position="349"/>
        <end position="393"/>
    </location>
</feature>
<feature type="transmembrane region" description="Helical" evidence="2">
    <location>
        <begin position="430"/>
        <end position="450"/>
    </location>
</feature>
<dbReference type="InterPro" id="IPR027417">
    <property type="entry name" value="P-loop_NTPase"/>
</dbReference>
<sequence>MPPQPSPNYSQPKIRQIVLEAIFRHERLFWLTIAGIMLLVAVGTYLTPKKYQADAKLMVQNVRSSSPLTTTASDRLVTSGTVSAEQISTQVELLQSSVVALRALGAGPAGSVSREKSREAEKLEKALTVEAVHQTNLIELKLLGDSPEQAADQLRRLIDAYFTERAGSGLSAGAASFFDEQLRFKQRQLQVDQELLSDFQVKHGISDLDEEKKLQTERISSLINQSLLAQTQLAAQRSRAETNRRQLVLTPTRSSTIQRSITNQYSQEHLGTELVDLQNHLTELQKRYPETDRQVIETKEKIETVKKAEAGARSAPATEEATDVNPIYQQLSAALAASAGEMSAGAAEVAKINEHLEDARHRLEELNVATSQYDALKRDVAEAQRDFDVYAQKRDEARVSEELDKARMFDVSVVQPPISQSNQIRPRPKLYMAAGLVFGFMLATLLAIYVDTSSEMVYLPSQLDGLTGVRTVATVAEDDQANASSANAIAYRRILLAIRNALRHREQEIVAQTKGLLGGPTPENAPPGQNGSAEPMSYGRCIAFVSPLQGEGVTYIVNHLAEEAARQASFRVVVIDAALLLRQFAEKGDAGFALKKDKRAGYWELDTTIEVPDSKNHIPRGTSLQEVFSWRLRPMMAQLRLDFDYVLLDCPSLAESTLSGELDRVVDGYVGVVGAGYSRKQNIHGMAAMFEEASAPVLGYVLTRRRYPVPTWLHRLI</sequence>
<feature type="transmembrane region" description="Helical" evidence="2">
    <location>
        <begin position="28"/>
        <end position="48"/>
    </location>
</feature>
<evidence type="ECO:0000256" key="1">
    <source>
        <dbReference type="SAM" id="Coils"/>
    </source>
</evidence>
<proteinExistence type="predicted"/>
<keyword evidence="4" id="KW-1185">Reference proteome</keyword>
<evidence type="ECO:0008006" key="5">
    <source>
        <dbReference type="Google" id="ProtNLM"/>
    </source>
</evidence>
<dbReference type="KEGG" id="talb:FTW19_10425"/>
<reference evidence="3 4" key="1">
    <citation type="submission" date="2019-08" db="EMBL/GenBank/DDBJ databases">
        <title>Complete genome sequence of Terriglobus albidus strain ORNL.</title>
        <authorList>
            <person name="Podar M."/>
        </authorList>
    </citation>
    <scope>NUCLEOTIDE SEQUENCE [LARGE SCALE GENOMIC DNA]</scope>
    <source>
        <strain evidence="3 4">ORNL</strain>
    </source>
</reference>
<dbReference type="AlphaFoldDB" id="A0A5B9ECF0"/>
<dbReference type="SUPFAM" id="SSF52540">
    <property type="entry name" value="P-loop containing nucleoside triphosphate hydrolases"/>
    <property type="match status" value="1"/>
</dbReference>
<keyword evidence="2" id="KW-0812">Transmembrane</keyword>
<dbReference type="GO" id="GO:0004713">
    <property type="term" value="F:protein tyrosine kinase activity"/>
    <property type="evidence" value="ECO:0007669"/>
    <property type="project" value="TreeGrafter"/>
</dbReference>